<keyword evidence="2" id="KW-0472">Membrane</keyword>
<evidence type="ECO:0000256" key="2">
    <source>
        <dbReference type="SAM" id="Phobius"/>
    </source>
</evidence>
<dbReference type="OrthoDB" id="5357734at2759"/>
<dbReference type="EMBL" id="KZ613978">
    <property type="protein sequence ID" value="PMD29094.1"/>
    <property type="molecule type" value="Genomic_DNA"/>
</dbReference>
<reference evidence="3 4" key="1">
    <citation type="submission" date="2016-04" db="EMBL/GenBank/DDBJ databases">
        <title>A degradative enzymes factory behind the ericoid mycorrhizal symbiosis.</title>
        <authorList>
            <consortium name="DOE Joint Genome Institute"/>
            <person name="Martino E."/>
            <person name="Morin E."/>
            <person name="Grelet G."/>
            <person name="Kuo A."/>
            <person name="Kohler A."/>
            <person name="Daghino S."/>
            <person name="Barry K."/>
            <person name="Choi C."/>
            <person name="Cichocki N."/>
            <person name="Clum A."/>
            <person name="Copeland A."/>
            <person name="Hainaut M."/>
            <person name="Haridas S."/>
            <person name="Labutti K."/>
            <person name="Lindquist E."/>
            <person name="Lipzen A."/>
            <person name="Khouja H.-R."/>
            <person name="Murat C."/>
            <person name="Ohm R."/>
            <person name="Olson A."/>
            <person name="Spatafora J."/>
            <person name="Veneault-Fourrey C."/>
            <person name="Henrissat B."/>
            <person name="Grigoriev I."/>
            <person name="Martin F."/>
            <person name="Perotto S."/>
        </authorList>
    </citation>
    <scope>NUCLEOTIDE SEQUENCE [LARGE SCALE GENOMIC DNA]</scope>
    <source>
        <strain evidence="3 4">F</strain>
    </source>
</reference>
<dbReference type="PANTHER" id="PTHR37576:SF2">
    <property type="entry name" value="DEFECT AT LOW TEMPERATURE PROTEIN 1"/>
    <property type="match status" value="1"/>
</dbReference>
<evidence type="ECO:0000313" key="3">
    <source>
        <dbReference type="EMBL" id="PMD29094.1"/>
    </source>
</evidence>
<feature type="transmembrane region" description="Helical" evidence="2">
    <location>
        <begin position="104"/>
        <end position="126"/>
    </location>
</feature>
<organism evidence="3 4">
    <name type="scientific">Hyaloscypha variabilis (strain UAMH 11265 / GT02V1 / F)</name>
    <name type="common">Meliniomyces variabilis</name>
    <dbReference type="NCBI Taxonomy" id="1149755"/>
    <lineage>
        <taxon>Eukaryota</taxon>
        <taxon>Fungi</taxon>
        <taxon>Dikarya</taxon>
        <taxon>Ascomycota</taxon>
        <taxon>Pezizomycotina</taxon>
        <taxon>Leotiomycetes</taxon>
        <taxon>Helotiales</taxon>
        <taxon>Hyaloscyphaceae</taxon>
        <taxon>Hyaloscypha</taxon>
        <taxon>Hyaloscypha variabilis</taxon>
    </lineage>
</organism>
<feature type="compositionally biased region" description="Polar residues" evidence="1">
    <location>
        <begin position="67"/>
        <end position="80"/>
    </location>
</feature>
<dbReference type="Pfam" id="PF11374">
    <property type="entry name" value="DUF3176"/>
    <property type="match status" value="1"/>
</dbReference>
<gene>
    <name evidence="3" type="ORF">L207DRAFT_574500</name>
</gene>
<keyword evidence="4" id="KW-1185">Reference proteome</keyword>
<feature type="transmembrane region" description="Helical" evidence="2">
    <location>
        <begin position="146"/>
        <end position="168"/>
    </location>
</feature>
<dbReference type="STRING" id="1149755.A0A2J6QS54"/>
<keyword evidence="2" id="KW-1133">Transmembrane helix</keyword>
<protein>
    <submittedName>
        <fullName evidence="3">Uncharacterized protein</fullName>
    </submittedName>
</protein>
<proteinExistence type="predicted"/>
<dbReference type="PANTHER" id="PTHR37576">
    <property type="entry name" value="DEFECT AT LOW TEMPERATURE PROTEIN 1"/>
    <property type="match status" value="1"/>
</dbReference>
<keyword evidence="2" id="KW-0812">Transmembrane</keyword>
<dbReference type="InterPro" id="IPR021514">
    <property type="entry name" value="DUF3176"/>
</dbReference>
<feature type="transmembrane region" description="Helical" evidence="2">
    <location>
        <begin position="545"/>
        <end position="570"/>
    </location>
</feature>
<dbReference type="Proteomes" id="UP000235786">
    <property type="component" value="Unassembled WGS sequence"/>
</dbReference>
<feature type="region of interest" description="Disordered" evidence="1">
    <location>
        <begin position="1"/>
        <end position="80"/>
    </location>
</feature>
<sequence length="660" mass="72514">MYQRVEGQPSVEHERRDNDGGVSPDGSFTRSLPADYWGSLDSPPESRTSRLSFPDTFESFDEAPQDGNPSQQKLGENAQSDPVVERIDEHNPWTPGILARIPRLGFLAMVFNIMMTIVSIVVLVLSNNSQTDHWNKFFQPSVWLSATSTLANMSSTLALAQGLIIAFWRKAGKGATLAELHLYANGASLFTVLASVGRSFRSPGSFFITLACVLSTLSAFRGPIVQRASTVVSVFVPTTGNMTLYVAQMLRADTNPLGFVNGDEEDTVSYLSENFTSILKDYTARTDISIHAPYCGTTCDAIVQGFGFKPTCENGTFEFAFHNFTTFDNVTTVFESKVYYLAGSTLAENSPFTLNVTYLNDGISQDFDGISTKAWSNCTMVKAIVEYPVIISGDTITLQMNGTPNYLPNNEEDVPKQTMQSIEWGDSPADVITTSSVIGGFGFYLDSLFGSSSTLNFTVDANGNGEWNLVSTGMYANQYMDLGPNDWVMQASTSWNDSINDMLDTINQLTFRTAVQVGQQKPDPAFAQNVVYNGKELTTVYKSNYSLMAVAVAINFLGLLAILPVYYGWWELGRNTSLSPLETGLAFGAPLLRDLDGNATARQILERVGERRVKYGETFGSGRDGEGFLIPRKGLRGRLQIVEEERARSPEMGDVFGVRR</sequence>
<evidence type="ECO:0000313" key="4">
    <source>
        <dbReference type="Proteomes" id="UP000235786"/>
    </source>
</evidence>
<evidence type="ECO:0000256" key="1">
    <source>
        <dbReference type="SAM" id="MobiDB-lite"/>
    </source>
</evidence>
<dbReference type="AlphaFoldDB" id="A0A2J6QS54"/>
<name>A0A2J6QS54_HYAVF</name>
<accession>A0A2J6QS54</accession>